<sequence length="172" mass="19192">MGKNRFKNAQAKREGGGYVPLPFVVIRSQSFAQLSAHAVKLLIDLLGQYKGDNNGDLCASWTIMRDRGWKSKDTLNKALKELRDGDWLEVTRQGGRNKATLYGVTFYNIDDCKGKLDVRSTERPRSTWRKSEPLPPLPKLKAVPRLLGNGSAFRITNANAISDGTQDVSITR</sequence>
<proteinExistence type="predicted"/>
<comment type="caution">
    <text evidence="1">The sequence shown here is derived from an EMBL/GenBank/DDBJ whole genome shotgun (WGS) entry which is preliminary data.</text>
</comment>
<organism evidence="1 2">
    <name type="scientific">Nitrosospira multiformis</name>
    <dbReference type="NCBI Taxonomy" id="1231"/>
    <lineage>
        <taxon>Bacteria</taxon>
        <taxon>Pseudomonadati</taxon>
        <taxon>Pseudomonadota</taxon>
        <taxon>Betaproteobacteria</taxon>
        <taxon>Nitrosomonadales</taxon>
        <taxon>Nitrosomonadaceae</taxon>
        <taxon>Nitrosospira</taxon>
    </lineage>
</organism>
<dbReference type="RefSeq" id="WP_181258915.1">
    <property type="nucleotide sequence ID" value="NZ_QAOK01000022.1"/>
</dbReference>
<dbReference type="Proteomes" id="UP000244152">
    <property type="component" value="Unassembled WGS sequence"/>
</dbReference>
<gene>
    <name evidence="1" type="ORF">C8R21_12220</name>
</gene>
<evidence type="ECO:0000313" key="1">
    <source>
        <dbReference type="EMBL" id="PTQ79816.1"/>
    </source>
</evidence>
<evidence type="ECO:0000313" key="2">
    <source>
        <dbReference type="Proteomes" id="UP000244152"/>
    </source>
</evidence>
<dbReference type="EMBL" id="QAOK01000022">
    <property type="protein sequence ID" value="PTQ79816.1"/>
    <property type="molecule type" value="Genomic_DNA"/>
</dbReference>
<dbReference type="AlphaFoldDB" id="A0A2T5I7K8"/>
<name>A0A2T5I7K8_9PROT</name>
<protein>
    <recommendedName>
        <fullName evidence="3">Helix-turn-helix domain-containing protein</fullName>
    </recommendedName>
</protein>
<evidence type="ECO:0008006" key="3">
    <source>
        <dbReference type="Google" id="ProtNLM"/>
    </source>
</evidence>
<accession>A0A2T5I7K8</accession>
<reference evidence="1 2" key="1">
    <citation type="submission" date="2018-04" db="EMBL/GenBank/DDBJ databases">
        <title>Active sludge and wastewater microbial communities from Klosterneuburg, Austria.</title>
        <authorList>
            <person name="Wagner M."/>
        </authorList>
    </citation>
    <scope>NUCLEOTIDE SEQUENCE [LARGE SCALE GENOMIC DNA]</scope>
    <source>
        <strain evidence="1 2">Nl12</strain>
    </source>
</reference>